<name>A0ABU0LU11_9HYPH</name>
<dbReference type="InterPro" id="IPR001077">
    <property type="entry name" value="COMT_C"/>
</dbReference>
<evidence type="ECO:0008006" key="8">
    <source>
        <dbReference type="Google" id="ProtNLM"/>
    </source>
</evidence>
<dbReference type="InterPro" id="IPR012967">
    <property type="entry name" value="COMT_dimerisation"/>
</dbReference>
<dbReference type="EMBL" id="JAUSVR010000010">
    <property type="protein sequence ID" value="MDQ0512165.1"/>
    <property type="molecule type" value="Genomic_DNA"/>
</dbReference>
<dbReference type="SUPFAM" id="SSF46785">
    <property type="entry name" value="Winged helix' DNA-binding domain"/>
    <property type="match status" value="1"/>
</dbReference>
<evidence type="ECO:0000259" key="5">
    <source>
        <dbReference type="Pfam" id="PF08100"/>
    </source>
</evidence>
<dbReference type="Pfam" id="PF08100">
    <property type="entry name" value="Dimerisation"/>
    <property type="match status" value="1"/>
</dbReference>
<dbReference type="Gene3D" id="3.40.50.150">
    <property type="entry name" value="Vaccinia Virus protein VP39"/>
    <property type="match status" value="1"/>
</dbReference>
<evidence type="ECO:0000259" key="4">
    <source>
        <dbReference type="Pfam" id="PF00891"/>
    </source>
</evidence>
<dbReference type="InterPro" id="IPR036388">
    <property type="entry name" value="WH-like_DNA-bd_sf"/>
</dbReference>
<proteinExistence type="predicted"/>
<comment type="caution">
    <text evidence="6">The sequence shown here is derived from an EMBL/GenBank/DDBJ whole genome shotgun (WGS) entry which is preliminary data.</text>
</comment>
<evidence type="ECO:0000256" key="3">
    <source>
        <dbReference type="ARBA" id="ARBA00022691"/>
    </source>
</evidence>
<dbReference type="InterPro" id="IPR036390">
    <property type="entry name" value="WH_DNA-bd_sf"/>
</dbReference>
<evidence type="ECO:0000256" key="1">
    <source>
        <dbReference type="ARBA" id="ARBA00022603"/>
    </source>
</evidence>
<dbReference type="PIRSF" id="PIRSF005739">
    <property type="entry name" value="O-mtase"/>
    <property type="match status" value="1"/>
</dbReference>
<dbReference type="Proteomes" id="UP001235094">
    <property type="component" value="Unassembled WGS sequence"/>
</dbReference>
<dbReference type="Gene3D" id="1.10.287.1350">
    <property type="match status" value="1"/>
</dbReference>
<protein>
    <recommendedName>
        <fullName evidence="8">Methyltransferase</fullName>
    </recommendedName>
</protein>
<dbReference type="RefSeq" id="WP_306890846.1">
    <property type="nucleotide sequence ID" value="NZ_JAUSVR010000010.1"/>
</dbReference>
<dbReference type="InterPro" id="IPR016461">
    <property type="entry name" value="COMT-like"/>
</dbReference>
<dbReference type="Gene3D" id="1.10.10.10">
    <property type="entry name" value="Winged helix-like DNA-binding domain superfamily/Winged helix DNA-binding domain"/>
    <property type="match status" value="1"/>
</dbReference>
<dbReference type="InterPro" id="IPR029063">
    <property type="entry name" value="SAM-dependent_MTases_sf"/>
</dbReference>
<dbReference type="SUPFAM" id="SSF53335">
    <property type="entry name" value="S-adenosyl-L-methionine-dependent methyltransferases"/>
    <property type="match status" value="1"/>
</dbReference>
<dbReference type="Pfam" id="PF00891">
    <property type="entry name" value="Methyltransf_2"/>
    <property type="match status" value="1"/>
</dbReference>
<organism evidence="6 7">
    <name type="scientific">Ancylobacter amanitiformis</name>
    <dbReference type="NCBI Taxonomy" id="217069"/>
    <lineage>
        <taxon>Bacteria</taxon>
        <taxon>Pseudomonadati</taxon>
        <taxon>Pseudomonadota</taxon>
        <taxon>Alphaproteobacteria</taxon>
        <taxon>Hyphomicrobiales</taxon>
        <taxon>Xanthobacteraceae</taxon>
        <taxon>Ancylobacter</taxon>
    </lineage>
</organism>
<dbReference type="PANTHER" id="PTHR43712">
    <property type="entry name" value="PUTATIVE (AFU_ORTHOLOGUE AFUA_4G14580)-RELATED"/>
    <property type="match status" value="1"/>
</dbReference>
<feature type="domain" description="O-methyltransferase dimerisation" evidence="5">
    <location>
        <begin position="3"/>
        <end position="74"/>
    </location>
</feature>
<dbReference type="PANTHER" id="PTHR43712:SF2">
    <property type="entry name" value="O-METHYLTRANSFERASE CICE"/>
    <property type="match status" value="1"/>
</dbReference>
<evidence type="ECO:0000256" key="2">
    <source>
        <dbReference type="ARBA" id="ARBA00022679"/>
    </source>
</evidence>
<gene>
    <name evidence="6" type="ORF">QOZ99_003067</name>
</gene>
<evidence type="ECO:0000313" key="7">
    <source>
        <dbReference type="Proteomes" id="UP001235094"/>
    </source>
</evidence>
<keyword evidence="1" id="KW-0489">Methyltransferase</keyword>
<keyword evidence="3" id="KW-0949">S-adenosyl-L-methionine</keyword>
<dbReference type="PROSITE" id="PS51683">
    <property type="entry name" value="SAM_OMT_II"/>
    <property type="match status" value="1"/>
</dbReference>
<evidence type="ECO:0000313" key="6">
    <source>
        <dbReference type="EMBL" id="MDQ0512165.1"/>
    </source>
</evidence>
<keyword evidence="2" id="KW-0808">Transferase</keyword>
<feature type="domain" description="O-methyltransferase C-terminal" evidence="4">
    <location>
        <begin position="103"/>
        <end position="304"/>
    </location>
</feature>
<sequence length="334" mass="35946">MVGGFAATQLLVTAARLSIADHVAAGHTEVEALAAQTGAAPGPLGRFLRMLVVLGVLRQSGAGRFELTPMGQFLRADHPDTQHERLIFIGAVNYPTAQASVHAVKTGEKAFDQVFGMPLFDYLDGEPQLRDIFAGLMSDSVEGRAEGICRVHDFADASLIVDVGGGDGSLLRAILRTAPQARGVVFDRQSLASGQDGAPADAAAREPEFVGGDMFAAIAPAGADIYILSNIIHDWNDEESIAILRNCRAAMKKDSRLLIIEEILPTRIEQAPATIANDYSMLLLTGGRQRTRQEFAQLLKAAGLRLSTVRPIELNARGARRRENWALVECRPGR</sequence>
<keyword evidence="7" id="KW-1185">Reference proteome</keyword>
<accession>A0ABU0LU11</accession>
<reference evidence="6 7" key="1">
    <citation type="submission" date="2023-07" db="EMBL/GenBank/DDBJ databases">
        <title>Genomic Encyclopedia of Type Strains, Phase IV (KMG-IV): sequencing the most valuable type-strain genomes for metagenomic binning, comparative biology and taxonomic classification.</title>
        <authorList>
            <person name="Goeker M."/>
        </authorList>
    </citation>
    <scope>NUCLEOTIDE SEQUENCE [LARGE SCALE GENOMIC DNA]</scope>
    <source>
        <strain evidence="6 7">DSM 15561</strain>
    </source>
</reference>